<gene>
    <name evidence="1" type="ORF">NYG90_02855</name>
</gene>
<organism evidence="1 2">
    <name type="scientific">Helicobacter zhangjianzhongii</name>
    <dbReference type="NCBI Taxonomy" id="2974574"/>
    <lineage>
        <taxon>Bacteria</taxon>
        <taxon>Pseudomonadati</taxon>
        <taxon>Campylobacterota</taxon>
        <taxon>Epsilonproteobacteria</taxon>
        <taxon>Campylobacterales</taxon>
        <taxon>Helicobacteraceae</taxon>
        <taxon>Helicobacter</taxon>
    </lineage>
</organism>
<comment type="caution">
    <text evidence="1">The sequence shown here is derived from an EMBL/GenBank/DDBJ whole genome shotgun (WGS) entry which is preliminary data.</text>
</comment>
<dbReference type="Proteomes" id="UP001173802">
    <property type="component" value="Unassembled WGS sequence"/>
</dbReference>
<sequence>MKKPFFCHCEPMKAPLLSLRAVLAPRGKARRSRASLVIHNQNEDSREMPQIVIASFALARRGDPYSALAE</sequence>
<proteinExistence type="predicted"/>
<protein>
    <submittedName>
        <fullName evidence="1">Uncharacterized protein</fullName>
    </submittedName>
</protein>
<dbReference type="EMBL" id="JANURN010000002">
    <property type="protein sequence ID" value="MDL0081624.1"/>
    <property type="molecule type" value="Genomic_DNA"/>
</dbReference>
<keyword evidence="2" id="KW-1185">Reference proteome</keyword>
<evidence type="ECO:0000313" key="1">
    <source>
        <dbReference type="EMBL" id="MDL0081624.1"/>
    </source>
</evidence>
<accession>A0ACC6FQS7</accession>
<evidence type="ECO:0000313" key="2">
    <source>
        <dbReference type="Proteomes" id="UP001173802"/>
    </source>
</evidence>
<name>A0ACC6FQS7_9HELI</name>
<reference evidence="1 2" key="1">
    <citation type="journal article" date="2023" name="Microorganisms">
        <title>Isolation and Genomic Characteristics of Cat-Borne Campylobacter felis sp. nov. and Sheep-Borne Campylobacter ovis sp. nov.</title>
        <authorList>
            <person name="Wang H."/>
            <person name="Li Y."/>
            <person name="Gu Y."/>
            <person name="Zhou G."/>
            <person name="Chen X."/>
            <person name="Zhang X."/>
            <person name="Shao Z."/>
            <person name="Zhang J."/>
            <person name="Zhang M."/>
        </authorList>
    </citation>
    <scope>NUCLEOTIDE SEQUENCE [LARGE SCALE GENOMIC DNA]</scope>
    <source>
        <strain evidence="1 2">XJK30-2</strain>
    </source>
</reference>